<dbReference type="eggNOG" id="COG0457">
    <property type="taxonomic scope" value="Bacteria"/>
</dbReference>
<proteinExistence type="predicted"/>
<name>A0A094IK07_9GAMM</name>
<evidence type="ECO:0000313" key="2">
    <source>
        <dbReference type="EMBL" id="KFZ28055.1"/>
    </source>
</evidence>
<dbReference type="SUPFAM" id="SSF48452">
    <property type="entry name" value="TPR-like"/>
    <property type="match status" value="1"/>
</dbReference>
<dbReference type="InterPro" id="IPR011990">
    <property type="entry name" value="TPR-like_helical_dom_sf"/>
</dbReference>
<protein>
    <submittedName>
        <fullName evidence="2">Uncharacterized protein</fullName>
    </submittedName>
</protein>
<reference evidence="2 3" key="1">
    <citation type="submission" date="2014-06" db="EMBL/GenBank/DDBJ databases">
        <title>Draft genome sequence of Idiomarina sp. MCCC 1A10513.</title>
        <authorList>
            <person name="Du J."/>
            <person name="Lai Q."/>
            <person name="Shao Z."/>
        </authorList>
    </citation>
    <scope>NUCLEOTIDE SEQUENCE [LARGE SCALE GENOMIC DNA]</scope>
    <source>
        <strain evidence="2 3">MCCC 1A10513</strain>
    </source>
</reference>
<dbReference type="STRING" id="1517416.IDAT_10705"/>
<keyword evidence="1" id="KW-0732">Signal</keyword>
<dbReference type="Gene3D" id="1.25.40.10">
    <property type="entry name" value="Tetratricopeptide repeat domain"/>
    <property type="match status" value="1"/>
</dbReference>
<feature type="chain" id="PRO_5001899653" evidence="1">
    <location>
        <begin position="22"/>
        <end position="249"/>
    </location>
</feature>
<feature type="signal peptide" evidence="1">
    <location>
        <begin position="1"/>
        <end position="21"/>
    </location>
</feature>
<dbReference type="AlphaFoldDB" id="A0A094IK07"/>
<keyword evidence="3" id="KW-1185">Reference proteome</keyword>
<dbReference type="OrthoDB" id="192575at2"/>
<comment type="caution">
    <text evidence="2">The sequence shown here is derived from an EMBL/GenBank/DDBJ whole genome shotgun (WGS) entry which is preliminary data.</text>
</comment>
<sequence>MKIVISTLVCLLCLFAGSARASDESEQLLEQLRASPDDAALQFACGRHFGKLASQANVFSAYGYAKRSLKCLEAAVDLDPDNLDYRVGLINFYVNAPSIVGGSQAGAREQIRQLAILDPLFGARMELLHLRQNDSAVELTQFIDAQPEHIQNDPAFLYQKGRLTVLTQRDIKHGIVALEGYIARVATMNTTRDDLAPIEWAHLRLAQLFVMNHQLHEANKHFGLAATSNDPELQQLLQEVRSTAIVNSP</sequence>
<accession>A0A094IK07</accession>
<dbReference type="Proteomes" id="UP000053718">
    <property type="component" value="Unassembled WGS sequence"/>
</dbReference>
<dbReference type="EMBL" id="JPIN01000012">
    <property type="protein sequence ID" value="KFZ28055.1"/>
    <property type="molecule type" value="Genomic_DNA"/>
</dbReference>
<dbReference type="RefSeq" id="WP_156099520.1">
    <property type="nucleotide sequence ID" value="NZ_JPIN01000012.1"/>
</dbReference>
<gene>
    <name evidence="2" type="ORF">IDAT_10705</name>
</gene>
<evidence type="ECO:0000313" key="3">
    <source>
        <dbReference type="Proteomes" id="UP000053718"/>
    </source>
</evidence>
<organism evidence="2 3">
    <name type="scientific">Pseudidiomarina atlantica</name>
    <dbReference type="NCBI Taxonomy" id="1517416"/>
    <lineage>
        <taxon>Bacteria</taxon>
        <taxon>Pseudomonadati</taxon>
        <taxon>Pseudomonadota</taxon>
        <taxon>Gammaproteobacteria</taxon>
        <taxon>Alteromonadales</taxon>
        <taxon>Idiomarinaceae</taxon>
        <taxon>Pseudidiomarina</taxon>
    </lineage>
</organism>
<evidence type="ECO:0000256" key="1">
    <source>
        <dbReference type="SAM" id="SignalP"/>
    </source>
</evidence>